<evidence type="ECO:0000313" key="2">
    <source>
        <dbReference type="EMBL" id="CAF9931728.1"/>
    </source>
</evidence>
<dbReference type="Proteomes" id="UP000664169">
    <property type="component" value="Unassembled WGS sequence"/>
</dbReference>
<dbReference type="InterPro" id="IPR019734">
    <property type="entry name" value="TPR_rpt"/>
</dbReference>
<keyword evidence="3" id="KW-1185">Reference proteome</keyword>
<evidence type="ECO:0000259" key="1">
    <source>
        <dbReference type="PROSITE" id="PS50181"/>
    </source>
</evidence>
<accession>A0A8H3FVK7</accession>
<reference evidence="2" key="1">
    <citation type="submission" date="2021-03" db="EMBL/GenBank/DDBJ databases">
        <authorList>
            <person name="Tagirdzhanova G."/>
        </authorList>
    </citation>
    <scope>NUCLEOTIDE SEQUENCE</scope>
</reference>
<dbReference type="SMART" id="SM00256">
    <property type="entry name" value="FBOX"/>
    <property type="match status" value="1"/>
</dbReference>
<dbReference type="InterPro" id="IPR032675">
    <property type="entry name" value="LRR_dom_sf"/>
</dbReference>
<comment type="caution">
    <text evidence="2">The sequence shown here is derived from an EMBL/GenBank/DDBJ whole genome shotgun (WGS) entry which is preliminary data.</text>
</comment>
<dbReference type="SUPFAM" id="SSF48452">
    <property type="entry name" value="TPR-like"/>
    <property type="match status" value="1"/>
</dbReference>
<dbReference type="InterPro" id="IPR036047">
    <property type="entry name" value="F-box-like_dom_sf"/>
</dbReference>
<dbReference type="SMART" id="SM00028">
    <property type="entry name" value="TPR"/>
    <property type="match status" value="2"/>
</dbReference>
<protein>
    <recommendedName>
        <fullName evidence="1">F-box domain-containing protein</fullName>
    </recommendedName>
</protein>
<dbReference type="Gene3D" id="3.80.10.10">
    <property type="entry name" value="Ribonuclease Inhibitor"/>
    <property type="match status" value="1"/>
</dbReference>
<dbReference type="Pfam" id="PF12937">
    <property type="entry name" value="F-box-like"/>
    <property type="match status" value="1"/>
</dbReference>
<feature type="domain" description="F-box" evidence="1">
    <location>
        <begin position="134"/>
        <end position="181"/>
    </location>
</feature>
<dbReference type="SUPFAM" id="SSF81383">
    <property type="entry name" value="F-box domain"/>
    <property type="match status" value="1"/>
</dbReference>
<dbReference type="InterPro" id="IPR001810">
    <property type="entry name" value="F-box_dom"/>
</dbReference>
<dbReference type="Gene3D" id="1.20.1280.50">
    <property type="match status" value="1"/>
</dbReference>
<dbReference type="EMBL" id="CAJPDQ010000040">
    <property type="protein sequence ID" value="CAF9931728.1"/>
    <property type="molecule type" value="Genomic_DNA"/>
</dbReference>
<sequence length="551" mass="63377">MPRYPTEQLNRAQILYGKGDYTSALTAFTTILEKWPDKKNLPLHVLDHRVATLIKLSRYEEALKDAKRMIKTDKTVSSGYLRAGQILRKQEQDKKALQIYELGLSSVTDPLAIKILREQSAEVKKNIVPDKAKDWLMTALPFEVLEMIMDMLEFWEMIRLLRVCRTWNTILTGMPRLWRNLDAVTPACKKIIKHKTLEVYANRSRWAFTGLNLPSQVAFGTLRMLLAKGRSLEILKLRIRMTLEERSRYVPILMDTKSLRHLDIRHSYLRFTQLFELIHALPSLVSIAVGVEGRKNDLLELSNGRIPARMRVVKFWRNPGGLAYHLGDLLADATGLENLFLTGVVEGKMDIRHLGQLRVIHLEYEAVTGLMRFPACIEKISLACGRESDYRSIPDLSENDRLWNLRDLKIGIALASNISWELLHECGDNIQDLELQNISRRTFEYVMDRISRGKFLALEKLSLCNLDVKDEELGVVALNCPQLHTCKLAFERYITGSGLRQMIERCPHLKHLSLTNNLEITFDVVDWAKSQGITVRYISSTDVALRRIKSQ</sequence>
<gene>
    <name evidence="2" type="ORF">GOMPHAMPRED_006384</name>
</gene>
<dbReference type="OrthoDB" id="629492at2759"/>
<dbReference type="InterPro" id="IPR011990">
    <property type="entry name" value="TPR-like_helical_dom_sf"/>
</dbReference>
<dbReference type="AlphaFoldDB" id="A0A8H3FVK7"/>
<dbReference type="PANTHER" id="PTHR16134:SF119">
    <property type="entry name" value="AT02038P-RELATED"/>
    <property type="match status" value="1"/>
</dbReference>
<name>A0A8H3FVK7_9LECA</name>
<dbReference type="CDD" id="cd09917">
    <property type="entry name" value="F-box_SF"/>
    <property type="match status" value="1"/>
</dbReference>
<dbReference type="PANTHER" id="PTHR16134">
    <property type="entry name" value="F-BOX/TPR REPEAT PROTEIN POF3"/>
    <property type="match status" value="1"/>
</dbReference>
<organism evidence="2 3">
    <name type="scientific">Gomphillus americanus</name>
    <dbReference type="NCBI Taxonomy" id="1940652"/>
    <lineage>
        <taxon>Eukaryota</taxon>
        <taxon>Fungi</taxon>
        <taxon>Dikarya</taxon>
        <taxon>Ascomycota</taxon>
        <taxon>Pezizomycotina</taxon>
        <taxon>Lecanoromycetes</taxon>
        <taxon>OSLEUM clade</taxon>
        <taxon>Ostropomycetidae</taxon>
        <taxon>Ostropales</taxon>
        <taxon>Graphidaceae</taxon>
        <taxon>Gomphilloideae</taxon>
        <taxon>Gomphillus</taxon>
    </lineage>
</organism>
<dbReference type="Gene3D" id="1.25.40.10">
    <property type="entry name" value="Tetratricopeptide repeat domain"/>
    <property type="match status" value="1"/>
</dbReference>
<dbReference type="SUPFAM" id="SSF52047">
    <property type="entry name" value="RNI-like"/>
    <property type="match status" value="1"/>
</dbReference>
<dbReference type="PROSITE" id="PS50181">
    <property type="entry name" value="FBOX"/>
    <property type="match status" value="1"/>
</dbReference>
<evidence type="ECO:0000313" key="3">
    <source>
        <dbReference type="Proteomes" id="UP000664169"/>
    </source>
</evidence>
<proteinExistence type="predicted"/>